<protein>
    <submittedName>
        <fullName evidence="2">Uncharacterized protein</fullName>
    </submittedName>
</protein>
<name>A0AAE5NGT5_9MICC</name>
<proteinExistence type="predicted"/>
<gene>
    <name evidence="2" type="ORF">B8W87_10565</name>
</gene>
<keyword evidence="1" id="KW-1133">Transmembrane helix</keyword>
<reference evidence="2 3" key="1">
    <citation type="submission" date="2017-04" db="EMBL/GenBank/DDBJ databases">
        <title>Kefir bacterial isolates.</title>
        <authorList>
            <person name="Kim Y."/>
            <person name="Blasche S."/>
            <person name="Patil K.R."/>
        </authorList>
    </citation>
    <scope>NUCLEOTIDE SEQUENCE [LARGE SCALE GENOMIC DNA]</scope>
    <source>
        <strain evidence="2 3">OG2-1</strain>
    </source>
</reference>
<keyword evidence="1" id="KW-0812">Transmembrane</keyword>
<dbReference type="EMBL" id="NCWU01000021">
    <property type="protein sequence ID" value="PAK84615.1"/>
    <property type="molecule type" value="Genomic_DNA"/>
</dbReference>
<organism evidence="2 3">
    <name type="scientific">Rothia dentocariosa</name>
    <dbReference type="NCBI Taxonomy" id="2047"/>
    <lineage>
        <taxon>Bacteria</taxon>
        <taxon>Bacillati</taxon>
        <taxon>Actinomycetota</taxon>
        <taxon>Actinomycetes</taxon>
        <taxon>Micrococcales</taxon>
        <taxon>Micrococcaceae</taxon>
        <taxon>Rothia</taxon>
    </lineage>
</organism>
<evidence type="ECO:0000313" key="2">
    <source>
        <dbReference type="EMBL" id="PAK84615.1"/>
    </source>
</evidence>
<feature type="transmembrane region" description="Helical" evidence="1">
    <location>
        <begin position="63"/>
        <end position="79"/>
    </location>
</feature>
<keyword evidence="1" id="KW-0472">Membrane</keyword>
<evidence type="ECO:0000256" key="1">
    <source>
        <dbReference type="SAM" id="Phobius"/>
    </source>
</evidence>
<dbReference type="RefSeq" id="WP_095344071.1">
    <property type="nucleotide sequence ID" value="NZ_JAMAWZ010000006.1"/>
</dbReference>
<dbReference type="Proteomes" id="UP000216195">
    <property type="component" value="Unassembled WGS sequence"/>
</dbReference>
<feature type="transmembrane region" description="Helical" evidence="1">
    <location>
        <begin position="36"/>
        <end position="57"/>
    </location>
</feature>
<evidence type="ECO:0000313" key="3">
    <source>
        <dbReference type="Proteomes" id="UP000216195"/>
    </source>
</evidence>
<accession>A0AAE5NGT5</accession>
<sequence>MSSTNKGRNPESFGDAFRQAARESLVKNQRGRRSDIVSIAPIQLALAALAIAIYALWNSWLCLIPLGVVLVLMWVRYTMQRQISRDFAQLDAARTAWRKTRDKQYLEFMAENAGRILRENKALTKDARTRVQEHADYASSRL</sequence>
<comment type="caution">
    <text evidence="2">The sequence shown here is derived from an EMBL/GenBank/DDBJ whole genome shotgun (WGS) entry which is preliminary data.</text>
</comment>
<dbReference type="AlphaFoldDB" id="A0AAE5NGT5"/>